<gene>
    <name evidence="1" type="ORF">S12H4_41712</name>
</gene>
<accession>X1VKQ2</accession>
<feature type="non-terminal residue" evidence="1">
    <location>
        <position position="52"/>
    </location>
</feature>
<evidence type="ECO:0000313" key="1">
    <source>
        <dbReference type="EMBL" id="GAJ08675.1"/>
    </source>
</evidence>
<protein>
    <submittedName>
        <fullName evidence="1">Uncharacterized protein</fullName>
    </submittedName>
</protein>
<proteinExistence type="predicted"/>
<sequence>MEKVRLNLAAPGMKLAKPVTNKRGMVLYGAGAVLTKEIIARLSDMGVEQITA</sequence>
<name>X1VKQ2_9ZZZZ</name>
<dbReference type="EMBL" id="BARW01025447">
    <property type="protein sequence ID" value="GAJ08675.1"/>
    <property type="molecule type" value="Genomic_DNA"/>
</dbReference>
<reference evidence="1" key="1">
    <citation type="journal article" date="2014" name="Front. Microbiol.">
        <title>High frequency of phylogenetically diverse reductive dehalogenase-homologous genes in deep subseafloor sedimentary metagenomes.</title>
        <authorList>
            <person name="Kawai M."/>
            <person name="Futagami T."/>
            <person name="Toyoda A."/>
            <person name="Takaki Y."/>
            <person name="Nishi S."/>
            <person name="Hori S."/>
            <person name="Arai W."/>
            <person name="Tsubouchi T."/>
            <person name="Morono Y."/>
            <person name="Uchiyama I."/>
            <person name="Ito T."/>
            <person name="Fujiyama A."/>
            <person name="Inagaki F."/>
            <person name="Takami H."/>
        </authorList>
    </citation>
    <scope>NUCLEOTIDE SEQUENCE</scope>
    <source>
        <strain evidence="1">Expedition CK06-06</strain>
    </source>
</reference>
<comment type="caution">
    <text evidence="1">The sequence shown here is derived from an EMBL/GenBank/DDBJ whole genome shotgun (WGS) entry which is preliminary data.</text>
</comment>
<organism evidence="1">
    <name type="scientific">marine sediment metagenome</name>
    <dbReference type="NCBI Taxonomy" id="412755"/>
    <lineage>
        <taxon>unclassified sequences</taxon>
        <taxon>metagenomes</taxon>
        <taxon>ecological metagenomes</taxon>
    </lineage>
</organism>
<dbReference type="AlphaFoldDB" id="X1VKQ2"/>